<accession>A0A1H5VQN4</accession>
<dbReference type="GO" id="GO:0070043">
    <property type="term" value="F:rRNA (guanine-N7-)-methyltransferase activity"/>
    <property type="evidence" value="ECO:0007669"/>
    <property type="project" value="UniProtKB-UniRule"/>
</dbReference>
<evidence type="ECO:0000256" key="4">
    <source>
        <dbReference type="ARBA" id="ARBA00022679"/>
    </source>
</evidence>
<evidence type="ECO:0000256" key="3">
    <source>
        <dbReference type="ARBA" id="ARBA00022603"/>
    </source>
</evidence>
<evidence type="ECO:0000256" key="6">
    <source>
        <dbReference type="HAMAP-Rule" id="MF_00074"/>
    </source>
</evidence>
<dbReference type="Pfam" id="PF02527">
    <property type="entry name" value="GidB"/>
    <property type="match status" value="1"/>
</dbReference>
<sequence>MTRQEIGLASCDVSRETIERLEHYERLLSKWNPRINLVAKSTLPDFWTRHVSDSAQLLDIVAPQSSWVDLGSGGGFPGLVIAILCAETSPQTTVTLVESDRRKSVFLQTVIRETGVAAKVICERIERLDPLQVGILSARALAPLPKLLEYAERHMDRRGTAVFPKGENWENEVSAARAVWKFDLKTVKSKTDPKAVILRIEGVERV</sequence>
<evidence type="ECO:0000313" key="7">
    <source>
        <dbReference type="EMBL" id="SEF89258.1"/>
    </source>
</evidence>
<evidence type="ECO:0000256" key="5">
    <source>
        <dbReference type="ARBA" id="ARBA00022691"/>
    </source>
</evidence>
<organism evidence="7 8">
    <name type="scientific">Jhaorihella thermophila</name>
    <dbReference type="NCBI Taxonomy" id="488547"/>
    <lineage>
        <taxon>Bacteria</taxon>
        <taxon>Pseudomonadati</taxon>
        <taxon>Pseudomonadota</taxon>
        <taxon>Alphaproteobacteria</taxon>
        <taxon>Rhodobacterales</taxon>
        <taxon>Paracoccaceae</taxon>
        <taxon>Jhaorihella</taxon>
    </lineage>
</organism>
<evidence type="ECO:0000256" key="1">
    <source>
        <dbReference type="ARBA" id="ARBA00022490"/>
    </source>
</evidence>
<keyword evidence="1 6" id="KW-0963">Cytoplasm</keyword>
<dbReference type="EMBL" id="FNVD01000006">
    <property type="protein sequence ID" value="SEF89258.1"/>
    <property type="molecule type" value="Genomic_DNA"/>
</dbReference>
<gene>
    <name evidence="6" type="primary">rsmG</name>
    <name evidence="7" type="ORF">SAMN05421751_106164</name>
</gene>
<comment type="function">
    <text evidence="6">Specifically methylates the N7 position of guanine in position 527 of 16S rRNA.</text>
</comment>
<feature type="binding site" evidence="6">
    <location>
        <begin position="125"/>
        <end position="126"/>
    </location>
    <ligand>
        <name>S-adenosyl-L-methionine</name>
        <dbReference type="ChEBI" id="CHEBI:59789"/>
    </ligand>
</feature>
<dbReference type="NCBIfam" id="TIGR00138">
    <property type="entry name" value="rsmG_gidB"/>
    <property type="match status" value="1"/>
</dbReference>
<proteinExistence type="inferred from homology"/>
<keyword evidence="5 6" id="KW-0949">S-adenosyl-L-methionine</keyword>
<comment type="catalytic activity">
    <reaction evidence="6">
        <text>guanosine(527) in 16S rRNA + S-adenosyl-L-methionine = N(7)-methylguanosine(527) in 16S rRNA + S-adenosyl-L-homocysteine</text>
        <dbReference type="Rhea" id="RHEA:42732"/>
        <dbReference type="Rhea" id="RHEA-COMP:10209"/>
        <dbReference type="Rhea" id="RHEA-COMP:10210"/>
        <dbReference type="ChEBI" id="CHEBI:57856"/>
        <dbReference type="ChEBI" id="CHEBI:59789"/>
        <dbReference type="ChEBI" id="CHEBI:74269"/>
        <dbReference type="ChEBI" id="CHEBI:74480"/>
        <dbReference type="EC" id="2.1.1.170"/>
    </reaction>
</comment>
<dbReference type="EC" id="2.1.1.170" evidence="6"/>
<keyword evidence="2 6" id="KW-0698">rRNA processing</keyword>
<keyword evidence="4 6" id="KW-0808">Transferase</keyword>
<dbReference type="Proteomes" id="UP000236742">
    <property type="component" value="Unassembled WGS sequence"/>
</dbReference>
<dbReference type="InterPro" id="IPR003682">
    <property type="entry name" value="rRNA_ssu_MeTfrase_G"/>
</dbReference>
<dbReference type="GO" id="GO:0005829">
    <property type="term" value="C:cytosol"/>
    <property type="evidence" value="ECO:0007669"/>
    <property type="project" value="TreeGrafter"/>
</dbReference>
<protein>
    <recommendedName>
        <fullName evidence="6">Ribosomal RNA small subunit methyltransferase G</fullName>
        <ecNumber evidence="6">2.1.1.170</ecNumber>
    </recommendedName>
    <alternativeName>
        <fullName evidence="6">16S rRNA 7-methylguanosine methyltransferase</fullName>
        <shortName evidence="6">16S rRNA m7G methyltransferase</shortName>
    </alternativeName>
</protein>
<dbReference type="PIRSF" id="PIRSF003078">
    <property type="entry name" value="GidB"/>
    <property type="match status" value="1"/>
</dbReference>
<dbReference type="SUPFAM" id="SSF53335">
    <property type="entry name" value="S-adenosyl-L-methionine-dependent methyltransferases"/>
    <property type="match status" value="1"/>
</dbReference>
<reference evidence="7 8" key="1">
    <citation type="submission" date="2016-10" db="EMBL/GenBank/DDBJ databases">
        <authorList>
            <person name="de Groot N.N."/>
        </authorList>
    </citation>
    <scope>NUCLEOTIDE SEQUENCE [LARGE SCALE GENOMIC DNA]</scope>
    <source>
        <strain evidence="7 8">DSM 23413</strain>
    </source>
</reference>
<dbReference type="Gene3D" id="3.40.50.150">
    <property type="entry name" value="Vaccinia Virus protein VP39"/>
    <property type="match status" value="1"/>
</dbReference>
<keyword evidence="3 6" id="KW-0489">Methyltransferase</keyword>
<evidence type="ECO:0000313" key="8">
    <source>
        <dbReference type="Proteomes" id="UP000236742"/>
    </source>
</evidence>
<dbReference type="OrthoDB" id="9808773at2"/>
<feature type="binding site" evidence="6">
    <location>
        <position position="139"/>
    </location>
    <ligand>
        <name>S-adenosyl-L-methionine</name>
        <dbReference type="ChEBI" id="CHEBI:59789"/>
    </ligand>
</feature>
<dbReference type="RefSeq" id="WP_104007843.1">
    <property type="nucleotide sequence ID" value="NZ_FNVD01000006.1"/>
</dbReference>
<keyword evidence="8" id="KW-1185">Reference proteome</keyword>
<dbReference type="InterPro" id="IPR029063">
    <property type="entry name" value="SAM-dependent_MTases_sf"/>
</dbReference>
<dbReference type="PANTHER" id="PTHR31760:SF0">
    <property type="entry name" value="S-ADENOSYL-L-METHIONINE-DEPENDENT METHYLTRANSFERASES SUPERFAMILY PROTEIN"/>
    <property type="match status" value="1"/>
</dbReference>
<evidence type="ECO:0000256" key="2">
    <source>
        <dbReference type="ARBA" id="ARBA00022552"/>
    </source>
</evidence>
<feature type="binding site" evidence="6">
    <location>
        <position position="71"/>
    </location>
    <ligand>
        <name>S-adenosyl-L-methionine</name>
        <dbReference type="ChEBI" id="CHEBI:59789"/>
    </ligand>
</feature>
<dbReference type="PANTHER" id="PTHR31760">
    <property type="entry name" value="S-ADENOSYL-L-METHIONINE-DEPENDENT METHYLTRANSFERASES SUPERFAMILY PROTEIN"/>
    <property type="match status" value="1"/>
</dbReference>
<dbReference type="HAMAP" id="MF_00074">
    <property type="entry name" value="16SrRNA_methyltr_G"/>
    <property type="match status" value="1"/>
</dbReference>
<comment type="similarity">
    <text evidence="6">Belongs to the methyltransferase superfamily. RNA methyltransferase RsmG family.</text>
</comment>
<feature type="binding site" evidence="6">
    <location>
        <position position="76"/>
    </location>
    <ligand>
        <name>S-adenosyl-L-methionine</name>
        <dbReference type="ChEBI" id="CHEBI:59789"/>
    </ligand>
</feature>
<comment type="subcellular location">
    <subcellularLocation>
        <location evidence="6">Cytoplasm</location>
    </subcellularLocation>
</comment>
<dbReference type="AlphaFoldDB" id="A0A1H5VQN4"/>
<comment type="caution">
    <text evidence="6">Lacks conserved residue(s) required for the propagation of feature annotation.</text>
</comment>
<name>A0A1H5VQN4_9RHOB</name>